<dbReference type="PANTHER" id="PTHR15528">
    <property type="entry name" value="PEROXISOME PROLIFERATOR ACTIVATED RECEPTOR GAMMA COACTIVATOR 1 PGC-1 -RELATED"/>
    <property type="match status" value="1"/>
</dbReference>
<dbReference type="InterPro" id="IPR012677">
    <property type="entry name" value="Nucleotide-bd_a/b_plait_sf"/>
</dbReference>
<feature type="compositionally biased region" description="Basic residues" evidence="9">
    <location>
        <begin position="50"/>
        <end position="71"/>
    </location>
</feature>
<evidence type="ECO:0000256" key="5">
    <source>
        <dbReference type="ARBA" id="ARBA00023159"/>
    </source>
</evidence>
<organism evidence="11 12">
    <name type="scientific">Timema podura</name>
    <name type="common">Walking stick</name>
    <dbReference type="NCBI Taxonomy" id="61482"/>
    <lineage>
        <taxon>Eukaryota</taxon>
        <taxon>Metazoa</taxon>
        <taxon>Ecdysozoa</taxon>
        <taxon>Arthropoda</taxon>
        <taxon>Hexapoda</taxon>
        <taxon>Insecta</taxon>
        <taxon>Pterygota</taxon>
        <taxon>Neoptera</taxon>
        <taxon>Polyneoptera</taxon>
        <taxon>Phasmatodea</taxon>
        <taxon>Timematodea</taxon>
        <taxon>Timematoidea</taxon>
        <taxon>Timematidae</taxon>
        <taxon>Timema</taxon>
    </lineage>
</organism>
<dbReference type="PROSITE" id="PS50102">
    <property type="entry name" value="RRM"/>
    <property type="match status" value="1"/>
</dbReference>
<feature type="domain" description="RRM" evidence="10">
    <location>
        <begin position="114"/>
        <end position="189"/>
    </location>
</feature>
<reference evidence="11" key="1">
    <citation type="submission" date="2021-03" db="EMBL/GenBank/DDBJ databases">
        <authorList>
            <person name="Tran Van P."/>
        </authorList>
    </citation>
    <scope>NUCLEOTIDE SEQUENCE</scope>
</reference>
<keyword evidence="7" id="KW-0539">Nucleus</keyword>
<accession>A0ABN7P2Q5</accession>
<evidence type="ECO:0000259" key="10">
    <source>
        <dbReference type="PROSITE" id="PS50102"/>
    </source>
</evidence>
<keyword evidence="3 8" id="KW-0694">RNA-binding</keyword>
<dbReference type="Proteomes" id="UP001153148">
    <property type="component" value="Unassembled WGS sequence"/>
</dbReference>
<evidence type="ECO:0000256" key="7">
    <source>
        <dbReference type="ARBA" id="ARBA00023242"/>
    </source>
</evidence>
<dbReference type="InterPro" id="IPR034605">
    <property type="entry name" value="PGC-1"/>
</dbReference>
<feature type="region of interest" description="Disordered" evidence="9">
    <location>
        <begin position="39"/>
        <end position="106"/>
    </location>
</feature>
<dbReference type="CDD" id="cd12357">
    <property type="entry name" value="RRM_PPARGC1A_like"/>
    <property type="match status" value="1"/>
</dbReference>
<sequence>KGAAPSPSLSAPRVPEVVGFGLDHARDLLPVLEAPLTRGSLSCSSDNRARSRSKVRRSSGRWHSRSRRSGHRNINWRPNNRARRRSRSRSPIRSTSNNWPLSEQEKQRQVEERRVIYVGRIEEGTTKAELRRRFEAFGPIIDISVHFREHGDNYGFVTFAYKMDAYDAVEHGNDNPNLPKYDLCFGGRRAFCKTRYADLDGMATSSEPRSHGSSAVWVSRSRPQTENSFDLLLREAKAKIKKLELNTTSTLANYATKANSPKKNCDVFRMHLRC</sequence>
<feature type="non-terminal residue" evidence="11">
    <location>
        <position position="274"/>
    </location>
</feature>
<evidence type="ECO:0000256" key="8">
    <source>
        <dbReference type="PROSITE-ProRule" id="PRU00176"/>
    </source>
</evidence>
<evidence type="ECO:0000256" key="6">
    <source>
        <dbReference type="ARBA" id="ARBA00023163"/>
    </source>
</evidence>
<keyword evidence="5" id="KW-0010">Activator</keyword>
<evidence type="ECO:0000256" key="9">
    <source>
        <dbReference type="SAM" id="MobiDB-lite"/>
    </source>
</evidence>
<evidence type="ECO:0000256" key="3">
    <source>
        <dbReference type="ARBA" id="ARBA00022884"/>
    </source>
</evidence>
<evidence type="ECO:0000256" key="4">
    <source>
        <dbReference type="ARBA" id="ARBA00023015"/>
    </source>
</evidence>
<proteinExistence type="predicted"/>
<dbReference type="EMBL" id="CAJPIN010013266">
    <property type="protein sequence ID" value="CAG2060709.1"/>
    <property type="molecule type" value="Genomic_DNA"/>
</dbReference>
<name>A0ABN7P2Q5_TIMPD</name>
<gene>
    <name evidence="11" type="ORF">TPAB3V08_LOCUS7665</name>
</gene>
<evidence type="ECO:0000313" key="11">
    <source>
        <dbReference type="EMBL" id="CAG2060709.1"/>
    </source>
</evidence>
<dbReference type="SUPFAM" id="SSF54928">
    <property type="entry name" value="RNA-binding domain, RBD"/>
    <property type="match status" value="1"/>
</dbReference>
<dbReference type="SMART" id="SM00360">
    <property type="entry name" value="RRM"/>
    <property type="match status" value="1"/>
</dbReference>
<evidence type="ECO:0000256" key="2">
    <source>
        <dbReference type="ARBA" id="ARBA00022553"/>
    </source>
</evidence>
<feature type="compositionally biased region" description="Basic residues" evidence="9">
    <location>
        <begin position="80"/>
        <end position="90"/>
    </location>
</feature>
<dbReference type="InterPro" id="IPR000504">
    <property type="entry name" value="RRM_dom"/>
</dbReference>
<dbReference type="Pfam" id="PF00076">
    <property type="entry name" value="RRM_1"/>
    <property type="match status" value="1"/>
</dbReference>
<evidence type="ECO:0000256" key="1">
    <source>
        <dbReference type="ARBA" id="ARBA00004123"/>
    </source>
</evidence>
<keyword evidence="12" id="KW-1185">Reference proteome</keyword>
<comment type="caution">
    <text evidence="11">The sequence shown here is derived from an EMBL/GenBank/DDBJ whole genome shotgun (WGS) entry which is preliminary data.</text>
</comment>
<keyword evidence="6" id="KW-0804">Transcription</keyword>
<dbReference type="Gene3D" id="3.30.70.330">
    <property type="match status" value="1"/>
</dbReference>
<protein>
    <recommendedName>
        <fullName evidence="10">RRM domain-containing protein</fullName>
    </recommendedName>
</protein>
<keyword evidence="2" id="KW-0597">Phosphoprotein</keyword>
<keyword evidence="4" id="KW-0805">Transcription regulation</keyword>
<evidence type="ECO:0000313" key="12">
    <source>
        <dbReference type="Proteomes" id="UP001153148"/>
    </source>
</evidence>
<dbReference type="InterPro" id="IPR035979">
    <property type="entry name" value="RBD_domain_sf"/>
</dbReference>
<comment type="subcellular location">
    <subcellularLocation>
        <location evidence="1">Nucleus</location>
    </subcellularLocation>
</comment>
<feature type="non-terminal residue" evidence="11">
    <location>
        <position position="1"/>
    </location>
</feature>
<dbReference type="PANTHER" id="PTHR15528:SF11">
    <property type="entry name" value="FI18188P1"/>
    <property type="match status" value="1"/>
</dbReference>